<name>U9TND3_RHIID</name>
<organism evidence="1">
    <name type="scientific">Rhizophagus irregularis (strain DAOM 181602 / DAOM 197198 / MUCL 43194)</name>
    <name type="common">Arbuscular mycorrhizal fungus</name>
    <name type="synonym">Glomus intraradices</name>
    <dbReference type="NCBI Taxonomy" id="747089"/>
    <lineage>
        <taxon>Eukaryota</taxon>
        <taxon>Fungi</taxon>
        <taxon>Fungi incertae sedis</taxon>
        <taxon>Mucoromycota</taxon>
        <taxon>Glomeromycotina</taxon>
        <taxon>Glomeromycetes</taxon>
        <taxon>Glomerales</taxon>
        <taxon>Glomeraceae</taxon>
        <taxon>Rhizophagus</taxon>
    </lineage>
</organism>
<sequence length="49" mass="4988">MFCIEVSREEVTEGGVVVVVLAGGAEAPVGAEGTLVIYPIALAKDARCP</sequence>
<reference evidence="1" key="1">
    <citation type="submission" date="2013-07" db="EMBL/GenBank/DDBJ databases">
        <title>The genome of an arbuscular mycorrhizal fungus provides insights into the evolution of the oldest plant symbiosis.</title>
        <authorList>
            <consortium name="DOE Joint Genome Institute"/>
            <person name="Tisserant E."/>
            <person name="Malbreil M."/>
            <person name="Kuo A."/>
            <person name="Kohler A."/>
            <person name="Symeonidi A."/>
            <person name="Balestrini R."/>
            <person name="Charron P."/>
            <person name="Duensing N."/>
            <person name="Frei-dit-Frey N."/>
            <person name="Gianinazzi-Pearson V."/>
            <person name="Gilbert B."/>
            <person name="Handa Y."/>
            <person name="Hijri M."/>
            <person name="Kaul R."/>
            <person name="Kawaguchi M."/>
            <person name="Krajinski F."/>
            <person name="Lammers P."/>
            <person name="Lapierre D."/>
            <person name="Masclaux F.G."/>
            <person name="Murat C."/>
            <person name="Morin E."/>
            <person name="Ndikumana S."/>
            <person name="Pagni M."/>
            <person name="Petitpierre D."/>
            <person name="Requena N."/>
            <person name="Rosikiewicz P."/>
            <person name="Riley R."/>
            <person name="Saito K."/>
            <person name="San Clemente H."/>
            <person name="Shapiro H."/>
            <person name="van Tuinen D."/>
            <person name="Becard G."/>
            <person name="Bonfante P."/>
            <person name="Paszkowski U."/>
            <person name="Shachar-Hill Y."/>
            <person name="Young J.P."/>
            <person name="Sanders I.R."/>
            <person name="Henrissat B."/>
            <person name="Rensing S.A."/>
            <person name="Grigoriev I.V."/>
            <person name="Corradi N."/>
            <person name="Roux C."/>
            <person name="Martin F."/>
        </authorList>
    </citation>
    <scope>NUCLEOTIDE SEQUENCE</scope>
    <source>
        <strain evidence="1">DAOM 197198</strain>
    </source>
</reference>
<dbReference type="EMBL" id="KI289885">
    <property type="protein sequence ID" value="ESA07818.1"/>
    <property type="molecule type" value="Genomic_DNA"/>
</dbReference>
<evidence type="ECO:0000313" key="1">
    <source>
        <dbReference type="EMBL" id="ESA07818.1"/>
    </source>
</evidence>
<dbReference type="AlphaFoldDB" id="U9TND3"/>
<gene>
    <name evidence="1" type="ORF">GLOINDRAFT_32417</name>
</gene>
<accession>U9TND3</accession>
<proteinExistence type="predicted"/>
<dbReference type="HOGENOM" id="CLU_3143753_0_0_1"/>
<protein>
    <submittedName>
        <fullName evidence="1">Uncharacterized protein</fullName>
    </submittedName>
</protein>